<name>A0A6P1NTG2_9MICC</name>
<dbReference type="GO" id="GO:0000160">
    <property type="term" value="P:phosphorelay signal transduction system"/>
    <property type="evidence" value="ECO:0007669"/>
    <property type="project" value="InterPro"/>
</dbReference>
<feature type="domain" description="HPt" evidence="1">
    <location>
        <begin position="34"/>
        <end position="103"/>
    </location>
</feature>
<dbReference type="Proteomes" id="UP000464186">
    <property type="component" value="Chromosome"/>
</dbReference>
<dbReference type="Pfam" id="PF01627">
    <property type="entry name" value="Hpt"/>
    <property type="match status" value="1"/>
</dbReference>
<gene>
    <name evidence="2" type="ORF">GU243_10500</name>
</gene>
<evidence type="ECO:0000259" key="1">
    <source>
        <dbReference type="Pfam" id="PF01627"/>
    </source>
</evidence>
<keyword evidence="3" id="KW-1185">Reference proteome</keyword>
<protein>
    <submittedName>
        <fullName evidence="2">Hpt domain-containing protein</fullName>
    </submittedName>
</protein>
<dbReference type="InterPro" id="IPR036641">
    <property type="entry name" value="HPT_dom_sf"/>
</dbReference>
<evidence type="ECO:0000313" key="2">
    <source>
        <dbReference type="EMBL" id="QHK20091.1"/>
    </source>
</evidence>
<dbReference type="InterPro" id="IPR008207">
    <property type="entry name" value="Sig_transdc_His_kin_Hpt_dom"/>
</dbReference>
<dbReference type="AlphaFoldDB" id="A0A6P1NTG2"/>
<dbReference type="Gene3D" id="1.20.120.160">
    <property type="entry name" value="HPT domain"/>
    <property type="match status" value="1"/>
</dbReference>
<dbReference type="EMBL" id="CP047898">
    <property type="protein sequence ID" value="QHK20091.1"/>
    <property type="molecule type" value="Genomic_DNA"/>
</dbReference>
<reference evidence="2 3" key="1">
    <citation type="submission" date="2020-01" db="EMBL/GenBank/DDBJ databases">
        <title>Pseudarthrobacter psychrotolerans sp. nov., isolated from antarctic soil.</title>
        <authorList>
            <person name="Shin Y."/>
            <person name="Park W."/>
        </authorList>
    </citation>
    <scope>NUCLEOTIDE SEQUENCE [LARGE SCALE GENOMIC DNA]</scope>
    <source>
        <strain evidence="2 3">YJ56</strain>
    </source>
</reference>
<evidence type="ECO:0000313" key="3">
    <source>
        <dbReference type="Proteomes" id="UP000464186"/>
    </source>
</evidence>
<sequence length="137" mass="15364">MAPYDGNALPLLDQAVLERLRTELEDDDAVWKVFVENFIAHLPQRTERLRLTLTTGDLVGALDAVLSLKTSSQMVGAERLASLAWDLEQSLRTDARNSEPDRVLPRLAAAHLRIITRCGRQTSYLLQKYLHSRPGGN</sequence>
<proteinExistence type="predicted"/>
<dbReference type="KEGG" id="psey:GU243_10500"/>
<dbReference type="SUPFAM" id="SSF47226">
    <property type="entry name" value="Histidine-containing phosphotransfer domain, HPT domain"/>
    <property type="match status" value="1"/>
</dbReference>
<accession>A0A6P1NTG2</accession>
<organism evidence="2 3">
    <name type="scientific">Pseudarthrobacter psychrotolerans</name>
    <dbReference type="NCBI Taxonomy" id="2697569"/>
    <lineage>
        <taxon>Bacteria</taxon>
        <taxon>Bacillati</taxon>
        <taxon>Actinomycetota</taxon>
        <taxon>Actinomycetes</taxon>
        <taxon>Micrococcales</taxon>
        <taxon>Micrococcaceae</taxon>
        <taxon>Pseudarthrobacter</taxon>
    </lineage>
</organism>